<evidence type="ECO:0000313" key="3">
    <source>
        <dbReference type="Proteomes" id="UP000696573"/>
    </source>
</evidence>
<dbReference type="AlphaFoldDB" id="A0A9N9VHJ5"/>
<organism evidence="2 3">
    <name type="scientific">Clonostachys rhizophaga</name>
    <dbReference type="NCBI Taxonomy" id="160324"/>
    <lineage>
        <taxon>Eukaryota</taxon>
        <taxon>Fungi</taxon>
        <taxon>Dikarya</taxon>
        <taxon>Ascomycota</taxon>
        <taxon>Pezizomycotina</taxon>
        <taxon>Sordariomycetes</taxon>
        <taxon>Hypocreomycetidae</taxon>
        <taxon>Hypocreales</taxon>
        <taxon>Bionectriaceae</taxon>
        <taxon>Clonostachys</taxon>
    </lineage>
</organism>
<dbReference type="EMBL" id="CABFNQ020000709">
    <property type="protein sequence ID" value="CAH0025248.1"/>
    <property type="molecule type" value="Genomic_DNA"/>
</dbReference>
<comment type="caution">
    <text evidence="2">The sequence shown here is derived from an EMBL/GenBank/DDBJ whole genome shotgun (WGS) entry which is preliminary data.</text>
</comment>
<keyword evidence="3" id="KW-1185">Reference proteome</keyword>
<keyword evidence="1" id="KW-0812">Transmembrane</keyword>
<evidence type="ECO:0000256" key="1">
    <source>
        <dbReference type="SAM" id="Phobius"/>
    </source>
</evidence>
<keyword evidence="1" id="KW-1133">Transmembrane helix</keyword>
<keyword evidence="1" id="KW-0472">Membrane</keyword>
<feature type="transmembrane region" description="Helical" evidence="1">
    <location>
        <begin position="113"/>
        <end position="131"/>
    </location>
</feature>
<name>A0A9N9VHJ5_9HYPO</name>
<evidence type="ECO:0000313" key="2">
    <source>
        <dbReference type="EMBL" id="CAH0025248.1"/>
    </source>
</evidence>
<accession>A0A9N9VHJ5</accession>
<sequence>MGTFSLMCGMSLCARLVERRSTERRFKRHDRPGEAKPRIFWLQCGDQRVGDQQFRSFAYSEEKKQYMTSFIHKPDSLPIFGLPPRFVLWAAIVSSLLGFACQFMGFRGLHGSIILYQLACTLIMAGVRAGLRSRRLERKKNRLESFHRWSESDELDWQALSIVGDDYLLKNAESVEPLARHDYFDLMNSHLDRGLKGSPLSKAAQDMLLASSAVEVSLSKGDVGSGVVGFRPSARGGRQNDTRCSKSAAEFIRILEGNPKCVKLDFQPLHVFDPYKVLPDFDLNPAARIVNIRARLGQLSGDECQPSGIPWDPELQAVARRLQNALQNSLGYIFGKAPLQSGWKGTEALVWSAVCQYHVLQDSMRPIEGAYHTLGTLALPIHFLSYQKGQQWTINEHQLAAVIGLWRNSILHRHSNY</sequence>
<dbReference type="OrthoDB" id="7464126at2759"/>
<dbReference type="Proteomes" id="UP000696573">
    <property type="component" value="Unassembled WGS sequence"/>
</dbReference>
<reference evidence="2" key="1">
    <citation type="submission" date="2021-10" db="EMBL/GenBank/DDBJ databases">
        <authorList>
            <person name="Piombo E."/>
        </authorList>
    </citation>
    <scope>NUCLEOTIDE SEQUENCE</scope>
</reference>
<feature type="transmembrane region" description="Helical" evidence="1">
    <location>
        <begin position="86"/>
        <end position="107"/>
    </location>
</feature>
<proteinExistence type="predicted"/>
<protein>
    <submittedName>
        <fullName evidence="2">Uncharacterized protein</fullName>
    </submittedName>
</protein>
<gene>
    <name evidence="2" type="ORF">CRHIZ90672A_00015782</name>
</gene>